<feature type="signal peptide" evidence="7">
    <location>
        <begin position="1"/>
        <end position="21"/>
    </location>
</feature>
<dbReference type="InterPro" id="IPR019778">
    <property type="entry name" value="Class_I_Hydrophobin_CS"/>
</dbReference>
<dbReference type="CDD" id="cd23507">
    <property type="entry name" value="hydrophobin_I"/>
    <property type="match status" value="1"/>
</dbReference>
<accession>A0A0C3BRL2</accession>
<dbReference type="SMART" id="SM00075">
    <property type="entry name" value="HYDRO"/>
    <property type="match status" value="1"/>
</dbReference>
<name>A0A0C3BRL2_HEBCY</name>
<dbReference type="OrthoDB" id="4225815at2759"/>
<keyword evidence="9" id="KW-1185">Reference proteome</keyword>
<comment type="subcellular location">
    <subcellularLocation>
        <location evidence="1 7">Secreted</location>
        <location evidence="1 7">Cell wall</location>
    </subcellularLocation>
</comment>
<dbReference type="EMBL" id="KN831878">
    <property type="protein sequence ID" value="KIM34684.1"/>
    <property type="molecule type" value="Genomic_DNA"/>
</dbReference>
<dbReference type="AlphaFoldDB" id="A0A0C3BRL2"/>
<evidence type="ECO:0000256" key="3">
    <source>
        <dbReference type="ARBA" id="ARBA00022512"/>
    </source>
</evidence>
<comment type="similarity">
    <text evidence="2 7">Belongs to the fungal hydrophobin family.</text>
</comment>
<evidence type="ECO:0000256" key="6">
    <source>
        <dbReference type="ARBA" id="ARBA00023157"/>
    </source>
</evidence>
<keyword evidence="3 7" id="KW-0134">Cell wall</keyword>
<keyword evidence="6 7" id="KW-1015">Disulfide bond</keyword>
<sequence length="129" mass="13220">MFAKSFVAIAIALVLPALVNGAGVPDRNNDITNTKRSDKGDSFEFNACNTGPIQCCDSVQTADSHEIIQLLALTGAITEAPDTLVGMTCSPVTTLGAGAGSTCSSQPVCCEDNSFNGVIAIGCTPFNMS</sequence>
<organism evidence="8 9">
    <name type="scientific">Hebeloma cylindrosporum</name>
    <dbReference type="NCBI Taxonomy" id="76867"/>
    <lineage>
        <taxon>Eukaryota</taxon>
        <taxon>Fungi</taxon>
        <taxon>Dikarya</taxon>
        <taxon>Basidiomycota</taxon>
        <taxon>Agaricomycotina</taxon>
        <taxon>Agaricomycetes</taxon>
        <taxon>Agaricomycetidae</taxon>
        <taxon>Agaricales</taxon>
        <taxon>Agaricineae</taxon>
        <taxon>Hymenogastraceae</taxon>
        <taxon>Hebeloma</taxon>
    </lineage>
</organism>
<keyword evidence="4 7" id="KW-0964">Secreted</keyword>
<proteinExistence type="inferred from homology"/>
<dbReference type="Proteomes" id="UP000053424">
    <property type="component" value="Unassembled WGS sequence"/>
</dbReference>
<dbReference type="Pfam" id="PF01185">
    <property type="entry name" value="Hydrophobin"/>
    <property type="match status" value="1"/>
</dbReference>
<dbReference type="GO" id="GO:0005199">
    <property type="term" value="F:structural constituent of cell wall"/>
    <property type="evidence" value="ECO:0007669"/>
    <property type="project" value="InterPro"/>
</dbReference>
<evidence type="ECO:0000256" key="4">
    <source>
        <dbReference type="ARBA" id="ARBA00022525"/>
    </source>
</evidence>
<reference evidence="8 9" key="1">
    <citation type="submission" date="2014-04" db="EMBL/GenBank/DDBJ databases">
        <authorList>
            <consortium name="DOE Joint Genome Institute"/>
            <person name="Kuo A."/>
            <person name="Gay G."/>
            <person name="Dore J."/>
            <person name="Kohler A."/>
            <person name="Nagy L.G."/>
            <person name="Floudas D."/>
            <person name="Copeland A."/>
            <person name="Barry K.W."/>
            <person name="Cichocki N."/>
            <person name="Veneault-Fourrey C."/>
            <person name="LaButti K."/>
            <person name="Lindquist E.A."/>
            <person name="Lipzen A."/>
            <person name="Lundell T."/>
            <person name="Morin E."/>
            <person name="Murat C."/>
            <person name="Sun H."/>
            <person name="Tunlid A."/>
            <person name="Henrissat B."/>
            <person name="Grigoriev I.V."/>
            <person name="Hibbett D.S."/>
            <person name="Martin F."/>
            <person name="Nordberg H.P."/>
            <person name="Cantor M.N."/>
            <person name="Hua S.X."/>
        </authorList>
    </citation>
    <scope>NUCLEOTIDE SEQUENCE [LARGE SCALE GENOMIC DNA]</scope>
    <source>
        <strain evidence="9">h7</strain>
    </source>
</reference>
<evidence type="ECO:0000256" key="2">
    <source>
        <dbReference type="ARBA" id="ARBA00010446"/>
    </source>
</evidence>
<evidence type="ECO:0000256" key="5">
    <source>
        <dbReference type="ARBA" id="ARBA00022729"/>
    </source>
</evidence>
<protein>
    <recommendedName>
        <fullName evidence="7">Hydrophobin</fullName>
    </recommendedName>
</protein>
<dbReference type="STRING" id="686832.A0A0C3BRL2"/>
<reference evidence="9" key="2">
    <citation type="submission" date="2015-01" db="EMBL/GenBank/DDBJ databases">
        <title>Evolutionary Origins and Diversification of the Mycorrhizal Mutualists.</title>
        <authorList>
            <consortium name="DOE Joint Genome Institute"/>
            <consortium name="Mycorrhizal Genomics Consortium"/>
            <person name="Kohler A."/>
            <person name="Kuo A."/>
            <person name="Nagy L.G."/>
            <person name="Floudas D."/>
            <person name="Copeland A."/>
            <person name="Barry K.W."/>
            <person name="Cichocki N."/>
            <person name="Veneault-Fourrey C."/>
            <person name="LaButti K."/>
            <person name="Lindquist E.A."/>
            <person name="Lipzen A."/>
            <person name="Lundell T."/>
            <person name="Morin E."/>
            <person name="Murat C."/>
            <person name="Riley R."/>
            <person name="Ohm R."/>
            <person name="Sun H."/>
            <person name="Tunlid A."/>
            <person name="Henrissat B."/>
            <person name="Grigoriev I.V."/>
            <person name="Hibbett D.S."/>
            <person name="Martin F."/>
        </authorList>
    </citation>
    <scope>NUCLEOTIDE SEQUENCE [LARGE SCALE GENOMIC DNA]</scope>
    <source>
        <strain evidence="9">h7</strain>
    </source>
</reference>
<evidence type="ECO:0000256" key="7">
    <source>
        <dbReference type="RuleBase" id="RU365009"/>
    </source>
</evidence>
<evidence type="ECO:0000256" key="1">
    <source>
        <dbReference type="ARBA" id="ARBA00004191"/>
    </source>
</evidence>
<gene>
    <name evidence="8" type="ORF">M413DRAFT_409873</name>
</gene>
<evidence type="ECO:0000313" key="9">
    <source>
        <dbReference type="Proteomes" id="UP000053424"/>
    </source>
</evidence>
<dbReference type="GO" id="GO:0009277">
    <property type="term" value="C:fungal-type cell wall"/>
    <property type="evidence" value="ECO:0007669"/>
    <property type="project" value="InterPro"/>
</dbReference>
<feature type="chain" id="PRO_5013984669" description="Hydrophobin" evidence="7">
    <location>
        <begin position="22"/>
        <end position="129"/>
    </location>
</feature>
<dbReference type="InterPro" id="IPR001338">
    <property type="entry name" value="Class_I_Hydrophobin"/>
</dbReference>
<dbReference type="HOGENOM" id="CLU_105134_1_2_1"/>
<keyword evidence="5 7" id="KW-0732">Signal</keyword>
<evidence type="ECO:0000313" key="8">
    <source>
        <dbReference type="EMBL" id="KIM34684.1"/>
    </source>
</evidence>
<dbReference type="PROSITE" id="PS00956">
    <property type="entry name" value="HYDROPHOBIN"/>
    <property type="match status" value="1"/>
</dbReference>